<keyword evidence="5" id="KW-0547">Nucleotide-binding</keyword>
<dbReference type="InterPro" id="IPR017871">
    <property type="entry name" value="ABC_transporter-like_CS"/>
</dbReference>
<dbReference type="PROSITE" id="PS00211">
    <property type="entry name" value="ABC_TRANSPORTER_1"/>
    <property type="match status" value="1"/>
</dbReference>
<keyword evidence="4" id="KW-0997">Cell inner membrane</keyword>
<dbReference type="SMART" id="SM00382">
    <property type="entry name" value="AAA"/>
    <property type="match status" value="1"/>
</dbReference>
<dbReference type="SUPFAM" id="SSF52540">
    <property type="entry name" value="P-loop containing nucleoside triphosphate hydrolases"/>
    <property type="match status" value="1"/>
</dbReference>
<feature type="domain" description="ABC transporter" evidence="11">
    <location>
        <begin position="4"/>
        <end position="227"/>
    </location>
</feature>
<dbReference type="CDD" id="cd03259">
    <property type="entry name" value="ABC_Carb_Solutes_like"/>
    <property type="match status" value="1"/>
</dbReference>
<accession>A0A840SFA4</accession>
<dbReference type="Pfam" id="PF00005">
    <property type="entry name" value="ABC_tran"/>
    <property type="match status" value="1"/>
</dbReference>
<sequence>MKYFEAEHIYKKFPDMTVDLSMAAEKGTFTTILGPSGSGKSTALRIIAGLEKNESNTRIYLNGKKISDLPCSQRNCGMVFQNSALFMNLNVQQNIEYGLINRRIKKAERNIMTKTWLEKFGMSGFEKRKCTTLSGGEMQRIALIRTLIVKPDLILLDEPMSALDAPLRKKLASEIHTLQKKENLTIIMVTHDIEEAKNISDNIILIKHGKAAWEGSSTDFSEKLFESC</sequence>
<evidence type="ECO:0000256" key="6">
    <source>
        <dbReference type="ARBA" id="ARBA00022840"/>
    </source>
</evidence>
<dbReference type="Proteomes" id="UP000578697">
    <property type="component" value="Unassembled WGS sequence"/>
</dbReference>
<evidence type="ECO:0000256" key="3">
    <source>
        <dbReference type="ARBA" id="ARBA00022496"/>
    </source>
</evidence>
<keyword evidence="9" id="KW-0406">Ion transport</keyword>
<keyword evidence="10" id="KW-0472">Membrane</keyword>
<keyword evidence="3" id="KW-0410">Iron transport</keyword>
<evidence type="ECO:0000256" key="10">
    <source>
        <dbReference type="ARBA" id="ARBA00023136"/>
    </source>
</evidence>
<evidence type="ECO:0000256" key="9">
    <source>
        <dbReference type="ARBA" id="ARBA00023065"/>
    </source>
</evidence>
<name>A0A840SFA4_9SPIR</name>
<dbReference type="PANTHER" id="PTHR42781">
    <property type="entry name" value="SPERMIDINE/PUTRESCINE IMPORT ATP-BINDING PROTEIN POTA"/>
    <property type="match status" value="1"/>
</dbReference>
<dbReference type="Gene3D" id="3.40.50.300">
    <property type="entry name" value="P-loop containing nucleotide triphosphate hydrolases"/>
    <property type="match status" value="1"/>
</dbReference>
<evidence type="ECO:0000256" key="5">
    <source>
        <dbReference type="ARBA" id="ARBA00022741"/>
    </source>
</evidence>
<evidence type="ECO:0000313" key="13">
    <source>
        <dbReference type="Proteomes" id="UP000578697"/>
    </source>
</evidence>
<keyword evidence="7" id="KW-1278">Translocase</keyword>
<keyword evidence="2" id="KW-1003">Cell membrane</keyword>
<dbReference type="GO" id="GO:0016020">
    <property type="term" value="C:membrane"/>
    <property type="evidence" value="ECO:0007669"/>
    <property type="project" value="InterPro"/>
</dbReference>
<dbReference type="AlphaFoldDB" id="A0A840SFA4"/>
<evidence type="ECO:0000256" key="1">
    <source>
        <dbReference type="ARBA" id="ARBA00022448"/>
    </source>
</evidence>
<dbReference type="GO" id="GO:0016887">
    <property type="term" value="F:ATP hydrolysis activity"/>
    <property type="evidence" value="ECO:0007669"/>
    <property type="project" value="InterPro"/>
</dbReference>
<dbReference type="RefSeq" id="WP_184652854.1">
    <property type="nucleotide sequence ID" value="NZ_JACHFR010000003.1"/>
</dbReference>
<gene>
    <name evidence="12" type="ORF">HNP77_001802</name>
</gene>
<dbReference type="InterPro" id="IPR003439">
    <property type="entry name" value="ABC_transporter-like_ATP-bd"/>
</dbReference>
<protein>
    <submittedName>
        <fullName evidence="12">ABC-type Fe3+/spermidine/putrescine transport system ATPase subunit</fullName>
    </submittedName>
</protein>
<dbReference type="InterPro" id="IPR003593">
    <property type="entry name" value="AAA+_ATPase"/>
</dbReference>
<keyword evidence="6" id="KW-0067">ATP-binding</keyword>
<dbReference type="PANTHER" id="PTHR42781:SF5">
    <property type="entry name" value="PUTRESCINE TRANSPORT ATP-BINDING PROTEIN POTG"/>
    <property type="match status" value="1"/>
</dbReference>
<evidence type="ECO:0000259" key="11">
    <source>
        <dbReference type="PROSITE" id="PS50893"/>
    </source>
</evidence>
<organism evidence="12 13">
    <name type="scientific">Treponema rectale</name>
    <dbReference type="NCBI Taxonomy" id="744512"/>
    <lineage>
        <taxon>Bacteria</taxon>
        <taxon>Pseudomonadati</taxon>
        <taxon>Spirochaetota</taxon>
        <taxon>Spirochaetia</taxon>
        <taxon>Spirochaetales</taxon>
        <taxon>Treponemataceae</taxon>
        <taxon>Treponema</taxon>
    </lineage>
</organism>
<proteinExistence type="predicted"/>
<comment type="caution">
    <text evidence="12">The sequence shown here is derived from an EMBL/GenBank/DDBJ whole genome shotgun (WGS) entry which is preliminary data.</text>
</comment>
<dbReference type="EMBL" id="JACHFR010000003">
    <property type="protein sequence ID" value="MBB5219420.1"/>
    <property type="molecule type" value="Genomic_DNA"/>
</dbReference>
<dbReference type="InterPro" id="IPR027417">
    <property type="entry name" value="P-loop_NTPase"/>
</dbReference>
<dbReference type="InterPro" id="IPR015853">
    <property type="entry name" value="ABC_transpr_FbpC"/>
</dbReference>
<dbReference type="GO" id="GO:0015408">
    <property type="term" value="F:ABC-type ferric iron transporter activity"/>
    <property type="evidence" value="ECO:0007669"/>
    <property type="project" value="InterPro"/>
</dbReference>
<keyword evidence="13" id="KW-1185">Reference proteome</keyword>
<dbReference type="InterPro" id="IPR050093">
    <property type="entry name" value="ABC_SmlMolc_Importer"/>
</dbReference>
<evidence type="ECO:0000256" key="4">
    <source>
        <dbReference type="ARBA" id="ARBA00022519"/>
    </source>
</evidence>
<evidence type="ECO:0000256" key="2">
    <source>
        <dbReference type="ARBA" id="ARBA00022475"/>
    </source>
</evidence>
<evidence type="ECO:0000313" key="12">
    <source>
        <dbReference type="EMBL" id="MBB5219420.1"/>
    </source>
</evidence>
<dbReference type="PROSITE" id="PS50893">
    <property type="entry name" value="ABC_TRANSPORTER_2"/>
    <property type="match status" value="1"/>
</dbReference>
<evidence type="ECO:0000256" key="7">
    <source>
        <dbReference type="ARBA" id="ARBA00022967"/>
    </source>
</evidence>
<reference evidence="12 13" key="1">
    <citation type="submission" date="2020-08" db="EMBL/GenBank/DDBJ databases">
        <title>Genomic Encyclopedia of Type Strains, Phase IV (KMG-IV): sequencing the most valuable type-strain genomes for metagenomic binning, comparative biology and taxonomic classification.</title>
        <authorList>
            <person name="Goeker M."/>
        </authorList>
    </citation>
    <scope>NUCLEOTIDE SEQUENCE [LARGE SCALE GENOMIC DNA]</scope>
    <source>
        <strain evidence="12 13">DSM 103679</strain>
    </source>
</reference>
<keyword evidence="8" id="KW-0408">Iron</keyword>
<keyword evidence="1" id="KW-0813">Transport</keyword>
<dbReference type="GO" id="GO:0005524">
    <property type="term" value="F:ATP binding"/>
    <property type="evidence" value="ECO:0007669"/>
    <property type="project" value="UniProtKB-KW"/>
</dbReference>
<evidence type="ECO:0000256" key="8">
    <source>
        <dbReference type="ARBA" id="ARBA00023004"/>
    </source>
</evidence>